<dbReference type="Gene3D" id="3.30.300.250">
    <property type="match status" value="1"/>
</dbReference>
<dbReference type="PROSITE" id="PS51257">
    <property type="entry name" value="PROKAR_LIPOPROTEIN"/>
    <property type="match status" value="1"/>
</dbReference>
<dbReference type="EMBL" id="FOIU01000004">
    <property type="protein sequence ID" value="SEW48665.1"/>
    <property type="molecule type" value="Genomic_DNA"/>
</dbReference>
<evidence type="ECO:0008006" key="3">
    <source>
        <dbReference type="Google" id="ProtNLM"/>
    </source>
</evidence>
<dbReference type="OrthoDB" id="965642at2"/>
<dbReference type="Proteomes" id="UP000199469">
    <property type="component" value="Unassembled WGS sequence"/>
</dbReference>
<protein>
    <recommendedName>
        <fullName evidence="3">Lipoprotein</fullName>
    </recommendedName>
</protein>
<keyword evidence="2" id="KW-1185">Reference proteome</keyword>
<gene>
    <name evidence="1" type="ORF">SAMN05421841_3860</name>
</gene>
<organism evidence="1 2">
    <name type="scientific">Chryseobacterium wanjuense</name>
    <dbReference type="NCBI Taxonomy" id="356305"/>
    <lineage>
        <taxon>Bacteria</taxon>
        <taxon>Pseudomonadati</taxon>
        <taxon>Bacteroidota</taxon>
        <taxon>Flavobacteriia</taxon>
        <taxon>Flavobacteriales</taxon>
        <taxon>Weeksellaceae</taxon>
        <taxon>Chryseobacterium group</taxon>
        <taxon>Chryseobacterium</taxon>
    </lineage>
</organism>
<reference evidence="2" key="1">
    <citation type="submission" date="2016-10" db="EMBL/GenBank/DDBJ databases">
        <authorList>
            <person name="Varghese N."/>
            <person name="Submissions S."/>
        </authorList>
    </citation>
    <scope>NUCLEOTIDE SEQUENCE [LARGE SCALE GENOMIC DNA]</scope>
    <source>
        <strain evidence="2">DSM 17724</strain>
    </source>
</reference>
<evidence type="ECO:0000313" key="2">
    <source>
        <dbReference type="Proteomes" id="UP000199469"/>
    </source>
</evidence>
<sequence>MKNVTRFSLVCLIMVLISCKKEKTIDDELKEAAANMNKMTPQILNEGVRLDSVSVLPNKVFKYNYTLTDDVKENVTPEEIETFKKEAKEEALKVVRNSGDMQEFRNNDVTLQYSYFDKNGKPTADFIIAPAEYKGK</sequence>
<dbReference type="STRING" id="356305.SAMN05421841_3860"/>
<evidence type="ECO:0000313" key="1">
    <source>
        <dbReference type="EMBL" id="SEW48665.1"/>
    </source>
</evidence>
<name>A0A1I0S222_9FLAO</name>
<dbReference type="RefSeq" id="WP_089795545.1">
    <property type="nucleotide sequence ID" value="NZ_FOIU01000004.1"/>
</dbReference>
<proteinExistence type="predicted"/>
<accession>A0A1I0S222</accession>
<dbReference type="AlphaFoldDB" id="A0A1I0S222"/>